<dbReference type="PANTHER" id="PTHR30093">
    <property type="entry name" value="GENERAL SECRETION PATHWAY PROTEIN G"/>
    <property type="match status" value="1"/>
</dbReference>
<dbReference type="RefSeq" id="WP_386811909.1">
    <property type="nucleotide sequence ID" value="NZ_JBHTIH010000003.1"/>
</dbReference>
<dbReference type="PRINTS" id="PR00813">
    <property type="entry name" value="BCTERIALGSPG"/>
</dbReference>
<proteinExistence type="predicted"/>
<dbReference type="Pfam" id="PF07963">
    <property type="entry name" value="N_methyl"/>
    <property type="match status" value="1"/>
</dbReference>
<dbReference type="Proteomes" id="UP001597090">
    <property type="component" value="Unassembled WGS sequence"/>
</dbReference>
<dbReference type="PROSITE" id="PS00409">
    <property type="entry name" value="PROKAR_NTER_METHYL"/>
    <property type="match status" value="1"/>
</dbReference>
<dbReference type="NCBIfam" id="TIGR02532">
    <property type="entry name" value="IV_pilin_GFxxxE"/>
    <property type="match status" value="1"/>
</dbReference>
<evidence type="ECO:0000256" key="1">
    <source>
        <dbReference type="ARBA" id="ARBA00022481"/>
    </source>
</evidence>
<organism evidence="3 4">
    <name type="scientific">Lysobacter koreensis</name>
    <dbReference type="NCBI Taxonomy" id="266122"/>
    <lineage>
        <taxon>Bacteria</taxon>
        <taxon>Pseudomonadati</taxon>
        <taxon>Pseudomonadota</taxon>
        <taxon>Gammaproteobacteria</taxon>
        <taxon>Lysobacterales</taxon>
        <taxon>Lysobacteraceae</taxon>
        <taxon>Lysobacter</taxon>
    </lineage>
</organism>
<dbReference type="InterPro" id="IPR012902">
    <property type="entry name" value="N_methyl_site"/>
</dbReference>
<dbReference type="SUPFAM" id="SSF54523">
    <property type="entry name" value="Pili subunits"/>
    <property type="match status" value="1"/>
</dbReference>
<feature type="transmembrane region" description="Helical" evidence="2">
    <location>
        <begin position="21"/>
        <end position="42"/>
    </location>
</feature>
<sequence>MPGHPRRAPRAYRQRSRGLTLIELLLAVAVLGVLASLAFSAYPDYRERVRVSQARTEISGIAMQIKNYHAYNYSYPDSLNDVNLDSLDPWGNPYRYTNLIGPGNGQARKDRKLNPLNSDFDLFSTGKDGQFKTQISNKESLDDVIRANDGAFIDLASKY</sequence>
<evidence type="ECO:0000313" key="3">
    <source>
        <dbReference type="EMBL" id="MFD0738883.1"/>
    </source>
</evidence>
<dbReference type="EMBL" id="JBHTIH010000003">
    <property type="protein sequence ID" value="MFD0738883.1"/>
    <property type="molecule type" value="Genomic_DNA"/>
</dbReference>
<keyword evidence="4" id="KW-1185">Reference proteome</keyword>
<keyword evidence="1" id="KW-0488">Methylation</keyword>
<evidence type="ECO:0000256" key="2">
    <source>
        <dbReference type="SAM" id="Phobius"/>
    </source>
</evidence>
<dbReference type="PANTHER" id="PTHR30093:SF47">
    <property type="entry name" value="TYPE IV PILUS NON-CORE MINOR PILIN PILE"/>
    <property type="match status" value="1"/>
</dbReference>
<dbReference type="Gene3D" id="3.30.700.10">
    <property type="entry name" value="Glycoprotein, Type 4 Pilin"/>
    <property type="match status" value="1"/>
</dbReference>
<keyword evidence="2" id="KW-0472">Membrane</keyword>
<comment type="caution">
    <text evidence="3">The sequence shown here is derived from an EMBL/GenBank/DDBJ whole genome shotgun (WGS) entry which is preliminary data.</text>
</comment>
<dbReference type="InterPro" id="IPR045584">
    <property type="entry name" value="Pilin-like"/>
</dbReference>
<dbReference type="InterPro" id="IPR000983">
    <property type="entry name" value="Bac_GSPG_pilin"/>
</dbReference>
<evidence type="ECO:0000313" key="4">
    <source>
        <dbReference type="Proteomes" id="UP001597090"/>
    </source>
</evidence>
<protein>
    <submittedName>
        <fullName evidence="3">Type IV pilin protein</fullName>
    </submittedName>
</protein>
<gene>
    <name evidence="3" type="ORF">ACFQZQ_06270</name>
</gene>
<reference evidence="4" key="1">
    <citation type="journal article" date="2019" name="Int. J. Syst. Evol. Microbiol.">
        <title>The Global Catalogue of Microorganisms (GCM) 10K type strain sequencing project: providing services to taxonomists for standard genome sequencing and annotation.</title>
        <authorList>
            <consortium name="The Broad Institute Genomics Platform"/>
            <consortium name="The Broad Institute Genome Sequencing Center for Infectious Disease"/>
            <person name="Wu L."/>
            <person name="Ma J."/>
        </authorList>
    </citation>
    <scope>NUCLEOTIDE SEQUENCE [LARGE SCALE GENOMIC DNA]</scope>
    <source>
        <strain evidence="4">CCUG 55491</strain>
    </source>
</reference>
<keyword evidence="2" id="KW-1133">Transmembrane helix</keyword>
<keyword evidence="2" id="KW-0812">Transmembrane</keyword>
<name>A0ABW2YNY7_9GAMM</name>
<accession>A0ABW2YNY7</accession>